<evidence type="ECO:0000313" key="3">
    <source>
        <dbReference type="Proteomes" id="UP000035681"/>
    </source>
</evidence>
<dbReference type="Proteomes" id="UP000035681">
    <property type="component" value="Unplaced"/>
</dbReference>
<dbReference type="PROSITE" id="PS50966">
    <property type="entry name" value="ZF_SWIM"/>
    <property type="match status" value="1"/>
</dbReference>
<keyword evidence="1" id="KW-0863">Zinc-finger</keyword>
<feature type="domain" description="SWIM-type" evidence="2">
    <location>
        <begin position="150"/>
        <end position="187"/>
    </location>
</feature>
<dbReference type="InterPro" id="IPR007527">
    <property type="entry name" value="Znf_SWIM"/>
</dbReference>
<dbReference type="WBParaSite" id="TCONS_00014936.p1">
    <property type="protein sequence ID" value="TCONS_00014936.p1"/>
    <property type="gene ID" value="XLOC_010145"/>
</dbReference>
<evidence type="ECO:0000313" key="4">
    <source>
        <dbReference type="WBParaSite" id="TCONS_00014936.p1"/>
    </source>
</evidence>
<keyword evidence="3" id="KW-1185">Reference proteome</keyword>
<reference evidence="4" key="1">
    <citation type="submission" date="2024-02" db="UniProtKB">
        <authorList>
            <consortium name="WormBaseParasite"/>
        </authorList>
    </citation>
    <scope>IDENTIFICATION</scope>
</reference>
<sequence>MDRIYIENVKWKDFNSFTNISHIKQDNKRKPLKNIKIPSLFDFTFSIAIKYFTFNEIYNTIEETFNKNEIVNINEYFTKYGFPMNYSNIHKLWILNGVSFQTFNIAVNYYKTNKITSLLQCGTILFSTIIDVNLNDPNDIENANLAFNKHKICIKIDKCRLVKSFCTCNYEKRSMCSHVIATCLEKMLYPEKVKIIAPNANELITFLIQEGIQLDETILYEFDWNELMNLSFNKITIKNNKNYYLESRTEFLNKSTDKTINETMMYFEKAIEKVLEYIDEMNGLNFFLYTIENNKSIVYNTQIMEEYISNYFKLENVNYLSFYSKDVQNVYEIIKELVYSNEECGFYGSVYFLLQCFSSSRFSQLFIKFIQYYNIIYTTAFSIDSSLTEPTFNFLRKKSKYIDESVRANIIGHILLECVKNIRRYIYIKNISKDDLEGIKNICFLLNNKYKNILFQQSEVNLTNKNYLTNLYNPISSLLLDIIEEIKLTLKSEEFVSQRKLYKYNNNNLLNNYEKRNYNLSYGLKKIMNICKISYEEGNNFNNFDIYDRNNLFNSVIEDKISNYELFDIPILQEFNSLTSMRLKSSRNINSIKNFIKYWNSLENIIKLFVTYNKSQNIKIHLPHRSMKKTYDQFYECISLIYNMTYNEVNRMIYTSTPLEICDLLYTTMILQRTFLYDYLQEIHLWSFQNKLLNVFKILINTKDKKKEVIKYFSQRIDTFVEIFNLEKIHEPGCLINCYLISMVAKICSDNVNDCTNFSTPSKNYVKKCFNKILFNYLEYNPNISSKTYFNFLQIFYEDKARFVVEIIKSNRGCSKFLDEIMNKILLTKYGHLYSNDKSNCYTINEKLCKHLKANKIEVAPMIYSFYILKILQYLCMNKNNGIYYWKLNDNDIEVKDINNKNSNIYHISLLLAVYGSCINQRNGFLSNEYNLLMTMKIFSPKKFSYTLPIIILEKIDANNCLSPSNFFDLTFKTLKSKYSDIRNRGMNILLNMLRKVYNLDIKRVGQLFYILERKRNDMKALKVARKNVIIAFKKLCEKYTKSEYYMKNYNNNLVNVMVKENDWRYNIFLSVLKGETNTLHTFILRSRTIISVNYETLYEDTFLIIKDLYRLKNEIESSTIKNSLELIQLENGLKFFCRNIKNNIAGYDTWWNHQRTTWDEYGGILVADEQELNQIVDCIHYMSNTKLLYATFK</sequence>
<evidence type="ECO:0000259" key="2">
    <source>
        <dbReference type="PROSITE" id="PS50966"/>
    </source>
</evidence>
<keyword evidence="1" id="KW-0862">Zinc</keyword>
<keyword evidence="1" id="KW-0479">Metal-binding</keyword>
<organism evidence="3 4">
    <name type="scientific">Strongyloides stercoralis</name>
    <name type="common">Threadworm</name>
    <dbReference type="NCBI Taxonomy" id="6248"/>
    <lineage>
        <taxon>Eukaryota</taxon>
        <taxon>Metazoa</taxon>
        <taxon>Ecdysozoa</taxon>
        <taxon>Nematoda</taxon>
        <taxon>Chromadorea</taxon>
        <taxon>Rhabditida</taxon>
        <taxon>Tylenchina</taxon>
        <taxon>Panagrolaimomorpha</taxon>
        <taxon>Strongyloidoidea</taxon>
        <taxon>Strongyloididae</taxon>
        <taxon>Strongyloides</taxon>
    </lineage>
</organism>
<evidence type="ECO:0000256" key="1">
    <source>
        <dbReference type="PROSITE-ProRule" id="PRU00325"/>
    </source>
</evidence>
<dbReference type="AlphaFoldDB" id="A0AAF5DM91"/>
<accession>A0AAF5DM91</accession>
<name>A0AAF5DM91_STRER</name>
<proteinExistence type="predicted"/>
<dbReference type="GO" id="GO:0008270">
    <property type="term" value="F:zinc ion binding"/>
    <property type="evidence" value="ECO:0007669"/>
    <property type="project" value="UniProtKB-KW"/>
</dbReference>
<protein>
    <submittedName>
        <fullName evidence="4">SWIM-type domain-containing protein</fullName>
    </submittedName>
</protein>